<dbReference type="EMBL" id="CAJOBH010004650">
    <property type="protein sequence ID" value="CAF3997750.1"/>
    <property type="molecule type" value="Genomic_DNA"/>
</dbReference>
<name>A0A815R9T3_9BILA</name>
<organism evidence="3 6">
    <name type="scientific">Rotaria magnacalcarata</name>
    <dbReference type="NCBI Taxonomy" id="392030"/>
    <lineage>
        <taxon>Eukaryota</taxon>
        <taxon>Metazoa</taxon>
        <taxon>Spiralia</taxon>
        <taxon>Gnathifera</taxon>
        <taxon>Rotifera</taxon>
        <taxon>Eurotatoria</taxon>
        <taxon>Bdelloidea</taxon>
        <taxon>Philodinida</taxon>
        <taxon>Philodinidae</taxon>
        <taxon>Rotaria</taxon>
    </lineage>
</organism>
<protein>
    <submittedName>
        <fullName evidence="3">Uncharacterized protein</fullName>
    </submittedName>
</protein>
<evidence type="ECO:0000313" key="2">
    <source>
        <dbReference type="EMBL" id="CAF1326737.1"/>
    </source>
</evidence>
<dbReference type="EMBL" id="CAJNOV010012068">
    <property type="protein sequence ID" value="CAF1474214.1"/>
    <property type="molecule type" value="Genomic_DNA"/>
</dbReference>
<comment type="caution">
    <text evidence="3">The sequence shown here is derived from an EMBL/GenBank/DDBJ whole genome shotgun (WGS) entry which is preliminary data.</text>
</comment>
<dbReference type="Proteomes" id="UP000681720">
    <property type="component" value="Unassembled WGS sequence"/>
</dbReference>
<evidence type="ECO:0000313" key="6">
    <source>
        <dbReference type="Proteomes" id="UP000663855"/>
    </source>
</evidence>
<evidence type="ECO:0000313" key="4">
    <source>
        <dbReference type="EMBL" id="CAF3970345.1"/>
    </source>
</evidence>
<evidence type="ECO:0000313" key="3">
    <source>
        <dbReference type="EMBL" id="CAF1474214.1"/>
    </source>
</evidence>
<dbReference type="EMBL" id="CAJNOW010001717">
    <property type="protein sequence ID" value="CAF1326737.1"/>
    <property type="molecule type" value="Genomic_DNA"/>
</dbReference>
<gene>
    <name evidence="5" type="ORF">BYL167_LOCUS13513</name>
    <name evidence="3" type="ORF">CJN711_LOCUS25815</name>
    <name evidence="4" type="ORF">GIL414_LOCUS10119</name>
    <name evidence="2" type="ORF">KQP761_LOCUS6027</name>
</gene>
<proteinExistence type="predicted"/>
<feature type="compositionally biased region" description="Low complexity" evidence="1">
    <location>
        <begin position="57"/>
        <end position="66"/>
    </location>
</feature>
<dbReference type="Proteomes" id="UP000663834">
    <property type="component" value="Unassembled WGS sequence"/>
</dbReference>
<reference evidence="3" key="1">
    <citation type="submission" date="2021-02" db="EMBL/GenBank/DDBJ databases">
        <authorList>
            <person name="Nowell W R."/>
        </authorList>
    </citation>
    <scope>NUCLEOTIDE SEQUENCE</scope>
</reference>
<dbReference type="Proteomes" id="UP000663855">
    <property type="component" value="Unassembled WGS sequence"/>
</dbReference>
<feature type="region of interest" description="Disordered" evidence="1">
    <location>
        <begin position="37"/>
        <end position="88"/>
    </location>
</feature>
<dbReference type="OrthoDB" id="10060958at2759"/>
<sequence>MARSFLINVSILPELTTENSKPSMSINARQTSIFGKQFQNPSNIGRDLNEFYNDPTSINSSSSEYSNNDEGEDTDNDDTSISSRKNLRMNSRHDQIKTNLMLENDAAEFFAFAPFVDLPVINNNNTDSNTMNKLMKKPHKIRMALKKKFQRSNSSTSEDDVYRPSQILGRVLFTKGKDEPEIKIGHYQVGQEKTDDSVLTISEHSVTSLPHLSFEKRTLAKIDNIRKEHLLESPSGHNDDKKKYSYPYTDIVKPHDFDLLHVKKILPTETLLIQHKPFRHKKIQYRTQRGLTKLRKEAHELKQSITGKSSKLSAIESSPLDGEKYQSRLIKNVLDARREIAEYDQTNSLTNDCQDDNDEINNKLKEIDVNLIAQIGEYQTKSISCVHDKKKRRKQLISAPFIERQARHLANIREKENISLYVDSRFNPAKFIGLDEEAKLFFGTNIPFWDQSPNAKSSLLSPCLSRQSSDEELPPAIEVSAGLIVTDEIKPKDIQVLVSIESETYDNDLCYQTNQEGDDEFFDCVSTLSEQTELQLLPFSNNEQAIISLDECESVEF</sequence>
<dbReference type="AlphaFoldDB" id="A0A815R9T3"/>
<accession>A0A815R9T3</accession>
<feature type="compositionally biased region" description="Acidic residues" evidence="1">
    <location>
        <begin position="67"/>
        <end position="78"/>
    </location>
</feature>
<dbReference type="Proteomes" id="UP000681967">
    <property type="component" value="Unassembled WGS sequence"/>
</dbReference>
<dbReference type="EMBL" id="CAJOBJ010003576">
    <property type="protein sequence ID" value="CAF3970345.1"/>
    <property type="molecule type" value="Genomic_DNA"/>
</dbReference>
<evidence type="ECO:0000256" key="1">
    <source>
        <dbReference type="SAM" id="MobiDB-lite"/>
    </source>
</evidence>
<evidence type="ECO:0000313" key="5">
    <source>
        <dbReference type="EMBL" id="CAF3997750.1"/>
    </source>
</evidence>